<feature type="transmembrane region" description="Helical" evidence="1">
    <location>
        <begin position="96"/>
        <end position="114"/>
    </location>
</feature>
<sequence>MEKEVELASSELEMDSQQISQPQKNKGGLVTMPFIIANEALARIASIGLLPNMILYLMGNYKLHLAKATQILLLTSALGNVTPLIGAFIADSYLGRFLAVGLGSIITFLVYMFFNVKEM</sequence>
<evidence type="ECO:0000256" key="1">
    <source>
        <dbReference type="SAM" id="Phobius"/>
    </source>
</evidence>
<protein>
    <submittedName>
        <fullName evidence="2">Uncharacterized protein</fullName>
    </submittedName>
</protein>
<keyword evidence="1" id="KW-1133">Transmembrane helix</keyword>
<dbReference type="Proteomes" id="UP001372338">
    <property type="component" value="Unassembled WGS sequence"/>
</dbReference>
<dbReference type="PANTHER" id="PTHR11654">
    <property type="entry name" value="OLIGOPEPTIDE TRANSPORTER-RELATED"/>
    <property type="match status" value="1"/>
</dbReference>
<keyword evidence="1" id="KW-0812">Transmembrane</keyword>
<proteinExistence type="predicted"/>
<comment type="caution">
    <text evidence="2">The sequence shown here is derived from an EMBL/GenBank/DDBJ whole genome shotgun (WGS) entry which is preliminary data.</text>
</comment>
<dbReference type="InterPro" id="IPR036259">
    <property type="entry name" value="MFS_trans_sf"/>
</dbReference>
<name>A0AAN9HVD1_CROPI</name>
<feature type="transmembrane region" description="Helical" evidence="1">
    <location>
        <begin position="40"/>
        <end position="59"/>
    </location>
</feature>
<reference evidence="2 3" key="1">
    <citation type="submission" date="2024-01" db="EMBL/GenBank/DDBJ databases">
        <title>The genomes of 5 underutilized Papilionoideae crops provide insights into root nodulation and disease resistanc.</title>
        <authorList>
            <person name="Yuan L."/>
        </authorList>
    </citation>
    <scope>NUCLEOTIDE SEQUENCE [LARGE SCALE GENOMIC DNA]</scope>
    <source>
        <strain evidence="2">ZHUSHIDOU_FW_LH</strain>
        <tissue evidence="2">Leaf</tissue>
    </source>
</reference>
<keyword evidence="3" id="KW-1185">Reference proteome</keyword>
<dbReference type="Gene3D" id="1.20.1250.20">
    <property type="entry name" value="MFS general substrate transporter like domains"/>
    <property type="match status" value="1"/>
</dbReference>
<dbReference type="AlphaFoldDB" id="A0AAN9HVD1"/>
<accession>A0AAN9HVD1</accession>
<evidence type="ECO:0000313" key="2">
    <source>
        <dbReference type="EMBL" id="KAK7255412.1"/>
    </source>
</evidence>
<gene>
    <name evidence="2" type="ORF">RIF29_28821</name>
</gene>
<dbReference type="EMBL" id="JAYWIO010000006">
    <property type="protein sequence ID" value="KAK7255412.1"/>
    <property type="molecule type" value="Genomic_DNA"/>
</dbReference>
<keyword evidence="1" id="KW-0472">Membrane</keyword>
<feature type="transmembrane region" description="Helical" evidence="1">
    <location>
        <begin position="71"/>
        <end position="90"/>
    </location>
</feature>
<organism evidence="2 3">
    <name type="scientific">Crotalaria pallida</name>
    <name type="common">Smooth rattlebox</name>
    <name type="synonym">Crotalaria striata</name>
    <dbReference type="NCBI Taxonomy" id="3830"/>
    <lineage>
        <taxon>Eukaryota</taxon>
        <taxon>Viridiplantae</taxon>
        <taxon>Streptophyta</taxon>
        <taxon>Embryophyta</taxon>
        <taxon>Tracheophyta</taxon>
        <taxon>Spermatophyta</taxon>
        <taxon>Magnoliopsida</taxon>
        <taxon>eudicotyledons</taxon>
        <taxon>Gunneridae</taxon>
        <taxon>Pentapetalae</taxon>
        <taxon>rosids</taxon>
        <taxon>fabids</taxon>
        <taxon>Fabales</taxon>
        <taxon>Fabaceae</taxon>
        <taxon>Papilionoideae</taxon>
        <taxon>50 kb inversion clade</taxon>
        <taxon>genistoids sensu lato</taxon>
        <taxon>core genistoids</taxon>
        <taxon>Crotalarieae</taxon>
        <taxon>Crotalaria</taxon>
    </lineage>
</organism>
<evidence type="ECO:0000313" key="3">
    <source>
        <dbReference type="Proteomes" id="UP001372338"/>
    </source>
</evidence>